<dbReference type="Proteomes" id="UP001202961">
    <property type="component" value="Unassembled WGS sequence"/>
</dbReference>
<feature type="domain" description="YbhG-like alpha-helical hairpin" evidence="3">
    <location>
        <begin position="130"/>
        <end position="255"/>
    </location>
</feature>
<dbReference type="SUPFAM" id="SSF111369">
    <property type="entry name" value="HlyD-like secretion proteins"/>
    <property type="match status" value="2"/>
</dbReference>
<evidence type="ECO:0000256" key="2">
    <source>
        <dbReference type="SAM" id="Phobius"/>
    </source>
</evidence>
<keyword evidence="1" id="KW-0175">Coiled coil</keyword>
<dbReference type="Gene3D" id="2.40.50.100">
    <property type="match status" value="2"/>
</dbReference>
<protein>
    <submittedName>
        <fullName evidence="4">Biotin/lipoyl-binding protein</fullName>
    </submittedName>
</protein>
<keyword evidence="2" id="KW-1133">Transmembrane helix</keyword>
<evidence type="ECO:0000313" key="4">
    <source>
        <dbReference type="EMBL" id="MCM2373471.1"/>
    </source>
</evidence>
<reference evidence="4 5" key="1">
    <citation type="journal article" date="2022" name="Syst. Appl. Microbiol.">
        <title>Rhodopirellula aestuarii sp. nov., a novel member of the genus Rhodopirellula isolated from brackish sediments collected in the Tagus River estuary, Portugal.</title>
        <authorList>
            <person name="Vitorino I.R."/>
            <person name="Klimek D."/>
            <person name="Calusinska M."/>
            <person name="Lobo-da-Cunha A."/>
            <person name="Vasconcelos V."/>
            <person name="Lage O.M."/>
        </authorList>
    </citation>
    <scope>NUCLEOTIDE SEQUENCE [LARGE SCALE GENOMIC DNA]</scope>
    <source>
        <strain evidence="4 5">ICT_H3.1</strain>
    </source>
</reference>
<keyword evidence="5" id="KW-1185">Reference proteome</keyword>
<dbReference type="Gene3D" id="1.10.287.470">
    <property type="entry name" value="Helix hairpin bin"/>
    <property type="match status" value="1"/>
</dbReference>
<gene>
    <name evidence="4" type="ORF">NB063_22905</name>
</gene>
<evidence type="ECO:0000259" key="3">
    <source>
        <dbReference type="Pfam" id="PF25881"/>
    </source>
</evidence>
<dbReference type="Gene3D" id="2.40.30.170">
    <property type="match status" value="1"/>
</dbReference>
<dbReference type="EMBL" id="JAMQBK010000062">
    <property type="protein sequence ID" value="MCM2373471.1"/>
    <property type="molecule type" value="Genomic_DNA"/>
</dbReference>
<name>A0ABT0U9C3_9BACT</name>
<sequence>MNKSNGFHGAGEACNRNGTARVLMLAAVVVVAVVAGWFLRDFAASRMGTLGVSGESSGLASDDSGSEVGRVDVAVIVAGELTAPLLFEPYRGEIRARRSSSLSMRRSGRLAEVLVHEGDTVEEGEVLARLDVADLDVREMMADAELAAAVAAVDEAIAGPREQTVRAASARVRQLASQLASAERRLERQELLSRRSAGTEQELDDARYAADELRATLAAMTAQLEELQEGTRQEQIAAAKANVAAAQAAREQIDVERADSQIVAPYSGVIAIRYFDEGEMIGPSQGVLKILESDPLEARFGVPPQVCRAWQVGDRLWVSVRTPAEPPETPRPKRSQAGYWCGIIVRMQPQVDEVTRTRGVDVELTSPAKQDDVSEPLLANVHIGQTATLWVPLGSENAGTLPSSLSDPFWVPTESLVRGVRGLWSVYVAMPDHEGTAYQELVPSVQSSEAALTSETLASGALATIQRREIQVLRSAGPLTLVHGMLTPGEWIVSEGVGQIGPGVSVRVRPKTSNLSLTEISPGEAERR</sequence>
<dbReference type="PANTHER" id="PTHR30438:SF2">
    <property type="entry name" value="MEMBRANE PROTEIN"/>
    <property type="match status" value="1"/>
</dbReference>
<dbReference type="InterPro" id="IPR059052">
    <property type="entry name" value="HH_YbhG-like"/>
</dbReference>
<accession>A0ABT0U9C3</accession>
<dbReference type="RefSeq" id="WP_250931230.1">
    <property type="nucleotide sequence ID" value="NZ_JAMQBK010000062.1"/>
</dbReference>
<dbReference type="PANTHER" id="PTHR30438">
    <property type="entry name" value="36 KDA ANTIGEN-RELATED"/>
    <property type="match status" value="1"/>
</dbReference>
<proteinExistence type="predicted"/>
<dbReference type="Gene3D" id="2.40.420.20">
    <property type="match status" value="1"/>
</dbReference>
<comment type="caution">
    <text evidence="4">The sequence shown here is derived from an EMBL/GenBank/DDBJ whole genome shotgun (WGS) entry which is preliminary data.</text>
</comment>
<feature type="coiled-coil region" evidence="1">
    <location>
        <begin position="165"/>
        <end position="256"/>
    </location>
</feature>
<keyword evidence="2" id="KW-0472">Membrane</keyword>
<organism evidence="4 5">
    <name type="scientific">Aporhodopirellula aestuarii</name>
    <dbReference type="NCBI Taxonomy" id="2950107"/>
    <lineage>
        <taxon>Bacteria</taxon>
        <taxon>Pseudomonadati</taxon>
        <taxon>Planctomycetota</taxon>
        <taxon>Planctomycetia</taxon>
        <taxon>Pirellulales</taxon>
        <taxon>Pirellulaceae</taxon>
        <taxon>Aporhodopirellula</taxon>
    </lineage>
</organism>
<evidence type="ECO:0000313" key="5">
    <source>
        <dbReference type="Proteomes" id="UP001202961"/>
    </source>
</evidence>
<dbReference type="Pfam" id="PF25881">
    <property type="entry name" value="HH_YBHG"/>
    <property type="match status" value="1"/>
</dbReference>
<feature type="transmembrane region" description="Helical" evidence="2">
    <location>
        <begin position="20"/>
        <end position="39"/>
    </location>
</feature>
<keyword evidence="2" id="KW-0812">Transmembrane</keyword>
<evidence type="ECO:0000256" key="1">
    <source>
        <dbReference type="SAM" id="Coils"/>
    </source>
</evidence>